<evidence type="ECO:0000256" key="1">
    <source>
        <dbReference type="SAM" id="MobiDB-lite"/>
    </source>
</evidence>
<feature type="compositionally biased region" description="Basic residues" evidence="1">
    <location>
        <begin position="104"/>
        <end position="117"/>
    </location>
</feature>
<dbReference type="KEGG" id="cvn:111117781"/>
<dbReference type="Proteomes" id="UP000694844">
    <property type="component" value="Chromosome 10"/>
</dbReference>
<protein>
    <submittedName>
        <fullName evidence="3">Uncharacterized protein LOC111117781</fullName>
    </submittedName>
</protein>
<organism evidence="2 3">
    <name type="scientific">Crassostrea virginica</name>
    <name type="common">Eastern oyster</name>
    <dbReference type="NCBI Taxonomy" id="6565"/>
    <lineage>
        <taxon>Eukaryota</taxon>
        <taxon>Metazoa</taxon>
        <taxon>Spiralia</taxon>
        <taxon>Lophotrochozoa</taxon>
        <taxon>Mollusca</taxon>
        <taxon>Bivalvia</taxon>
        <taxon>Autobranchia</taxon>
        <taxon>Pteriomorphia</taxon>
        <taxon>Ostreida</taxon>
        <taxon>Ostreoidea</taxon>
        <taxon>Ostreidae</taxon>
        <taxon>Crassostrea</taxon>
    </lineage>
</organism>
<dbReference type="RefSeq" id="XP_022312725.1">
    <property type="nucleotide sequence ID" value="XM_022457017.1"/>
</dbReference>
<accession>A0A8B8CAP6</accession>
<dbReference type="AlphaFoldDB" id="A0A8B8CAP6"/>
<dbReference type="GeneID" id="111117781"/>
<evidence type="ECO:0000313" key="3">
    <source>
        <dbReference type="RefSeq" id="XP_022312725.1"/>
    </source>
</evidence>
<dbReference type="OrthoDB" id="6128751at2759"/>
<keyword evidence="2" id="KW-1185">Reference proteome</keyword>
<gene>
    <name evidence="3" type="primary">LOC111117781</name>
</gene>
<proteinExistence type="predicted"/>
<name>A0A8B8CAP6_CRAVI</name>
<reference evidence="3" key="1">
    <citation type="submission" date="2025-08" db="UniProtKB">
        <authorList>
            <consortium name="RefSeq"/>
        </authorList>
    </citation>
    <scope>IDENTIFICATION</scope>
    <source>
        <tissue evidence="3">Whole sample</tissue>
    </source>
</reference>
<feature type="region of interest" description="Disordered" evidence="1">
    <location>
        <begin position="98"/>
        <end position="139"/>
    </location>
</feature>
<evidence type="ECO:0000313" key="2">
    <source>
        <dbReference type="Proteomes" id="UP000694844"/>
    </source>
</evidence>
<sequence length="233" mass="27503">MEKLSIVKRDVKGIKEEIEKKKQETSEPIQIPNRIRSAVKDAFINGQQISLSWNCSKRFMDEENLEMTDFIRKSIQGIAPDENIDVINAAIKRYFTSQKEAANRQRKNKTESHKKRQATYERKKEKLKRRSMSIEKKSGWSKEKKAKVSNFLKLQEAHKYMSSDEEVDDGFLSHPYSWESEEWRRIKDSLDKKFLETCPPRSKRLLAKRTRGSVREQEPPKVDITHSWVIDES</sequence>